<feature type="transmembrane region" description="Helical" evidence="8">
    <location>
        <begin position="179"/>
        <end position="202"/>
    </location>
</feature>
<comment type="function">
    <text evidence="9">Part of the binding-protein-dependent transport system for phosphate; probably responsible for the translocation of the substrate across the membrane.</text>
</comment>
<dbReference type="PANTHER" id="PTHR30425">
    <property type="entry name" value="PHOSPHATE TRANSPORT SYSTEM PERMEASE PROTEIN PST"/>
    <property type="match status" value="1"/>
</dbReference>
<reference evidence="11 12" key="1">
    <citation type="journal article" date="2015" name="Genome Announc.">
        <title>Expanding the biotechnology potential of lactobacilli through comparative genomics of 213 strains and associated genera.</title>
        <authorList>
            <person name="Sun Z."/>
            <person name="Harris H.M."/>
            <person name="McCann A."/>
            <person name="Guo C."/>
            <person name="Argimon S."/>
            <person name="Zhang W."/>
            <person name="Yang X."/>
            <person name="Jeffery I.B."/>
            <person name="Cooney J.C."/>
            <person name="Kagawa T.F."/>
            <person name="Liu W."/>
            <person name="Song Y."/>
            <person name="Salvetti E."/>
            <person name="Wrobel A."/>
            <person name="Rasinkangas P."/>
            <person name="Parkhill J."/>
            <person name="Rea M.C."/>
            <person name="O'Sullivan O."/>
            <person name="Ritari J."/>
            <person name="Douillard F.P."/>
            <person name="Paul Ross R."/>
            <person name="Yang R."/>
            <person name="Briner A.E."/>
            <person name="Felis G.E."/>
            <person name="de Vos W.M."/>
            <person name="Barrangou R."/>
            <person name="Klaenhammer T.R."/>
            <person name="Caufield P.W."/>
            <person name="Cui Y."/>
            <person name="Zhang H."/>
            <person name="O'Toole P.W."/>
        </authorList>
    </citation>
    <scope>NUCLEOTIDE SEQUENCE [LARGE SCALE GENOMIC DNA]</scope>
    <source>
        <strain evidence="11 12">DSM 16043</strain>
    </source>
</reference>
<dbReference type="PANTHER" id="PTHR30425:SF2">
    <property type="entry name" value="ABC TRANSPORTER PERMEASE PROTEIN YQGH-RELATED"/>
    <property type="match status" value="1"/>
</dbReference>
<comment type="caution">
    <text evidence="11">The sequence shown here is derived from an EMBL/GenBank/DDBJ whole genome shotgun (WGS) entry which is preliminary data.</text>
</comment>
<dbReference type="PATRIC" id="fig|1423763.3.peg.1054"/>
<keyword evidence="4 9" id="KW-1003">Cell membrane</keyword>
<dbReference type="AlphaFoldDB" id="A0A0R1UCP9"/>
<dbReference type="InterPro" id="IPR011864">
    <property type="entry name" value="Phosphate_PstC"/>
</dbReference>
<accession>A0A0R1UCP9</accession>
<dbReference type="InterPro" id="IPR035906">
    <property type="entry name" value="MetI-like_sf"/>
</dbReference>
<feature type="transmembrane region" description="Helical" evidence="8">
    <location>
        <begin position="53"/>
        <end position="75"/>
    </location>
</feature>
<dbReference type="SUPFAM" id="SSF161098">
    <property type="entry name" value="MetI-like"/>
    <property type="match status" value="1"/>
</dbReference>
<dbReference type="GO" id="GO:0006817">
    <property type="term" value="P:phosphate ion transport"/>
    <property type="evidence" value="ECO:0007669"/>
    <property type="project" value="UniProtKB-KW"/>
</dbReference>
<proteinExistence type="inferred from homology"/>
<feature type="transmembrane region" description="Helical" evidence="8">
    <location>
        <begin position="108"/>
        <end position="136"/>
    </location>
</feature>
<feature type="transmembrane region" description="Helical" evidence="8">
    <location>
        <begin position="148"/>
        <end position="173"/>
    </location>
</feature>
<evidence type="ECO:0000256" key="8">
    <source>
        <dbReference type="RuleBase" id="RU363032"/>
    </source>
</evidence>
<evidence type="ECO:0000256" key="1">
    <source>
        <dbReference type="ARBA" id="ARBA00004651"/>
    </source>
</evidence>
<dbReference type="EMBL" id="AZFM01000003">
    <property type="protein sequence ID" value="KRL91207.1"/>
    <property type="molecule type" value="Genomic_DNA"/>
</dbReference>
<evidence type="ECO:0000313" key="12">
    <source>
        <dbReference type="Proteomes" id="UP000051036"/>
    </source>
</evidence>
<evidence type="ECO:0000256" key="3">
    <source>
        <dbReference type="ARBA" id="ARBA00022448"/>
    </source>
</evidence>
<dbReference type="GO" id="GO:0005886">
    <property type="term" value="C:plasma membrane"/>
    <property type="evidence" value="ECO:0007669"/>
    <property type="project" value="UniProtKB-SubCell"/>
</dbReference>
<dbReference type="RefSeq" id="WP_057797302.1">
    <property type="nucleotide sequence ID" value="NZ_AZFM01000003.1"/>
</dbReference>
<name>A0A0R1UCP9_9LACO</name>
<dbReference type="Proteomes" id="UP000051036">
    <property type="component" value="Unassembled WGS sequence"/>
</dbReference>
<evidence type="ECO:0000256" key="2">
    <source>
        <dbReference type="ARBA" id="ARBA00007069"/>
    </source>
</evidence>
<protein>
    <recommendedName>
        <fullName evidence="9">Phosphate transport system permease protein</fullName>
    </recommendedName>
</protein>
<dbReference type="NCBIfam" id="TIGR02138">
    <property type="entry name" value="phosphate_pstC"/>
    <property type="match status" value="1"/>
</dbReference>
<evidence type="ECO:0000256" key="4">
    <source>
        <dbReference type="ARBA" id="ARBA00022475"/>
    </source>
</evidence>
<dbReference type="CDD" id="cd06261">
    <property type="entry name" value="TM_PBP2"/>
    <property type="match status" value="1"/>
</dbReference>
<evidence type="ECO:0000256" key="6">
    <source>
        <dbReference type="ARBA" id="ARBA00022989"/>
    </source>
</evidence>
<sequence length="331" mass="35374">MDKKDQLKEVVDQAIADQKVPHVKLNKLGPNGVNVDKLTKPSKETRQEYWGKGLTYLAILLIIVLVVSIIGFVGIHGLATFFGDHVNIIHFLTSSDWDPGEGKNHVGAAAMIVTSFSVTLLAALVATPFAIAVAVFMTEYTSKKGANFLQSVIELLVGIPSVVYGFLGLTIVVPTIRKIFGGTGFGILSATLVLFVMVLPTITSLTVDALKAVPGHFRQASAALGATHWQTIYKVILKVATPRILTAVIFGMARAFGEALAVQMVIGNAVLMPSNLISPSATLTSQLTSQMGNTVMGTLPNNALWSLALLLLIMSLVFNILVRLVGKRGQK</sequence>
<dbReference type="InterPro" id="IPR000515">
    <property type="entry name" value="MetI-like"/>
</dbReference>
<evidence type="ECO:0000256" key="5">
    <source>
        <dbReference type="ARBA" id="ARBA00022692"/>
    </source>
</evidence>
<dbReference type="OrthoDB" id="9785113at2"/>
<organism evidence="11 12">
    <name type="scientific">Lactobacillus kalixensis DSM 16043</name>
    <dbReference type="NCBI Taxonomy" id="1423763"/>
    <lineage>
        <taxon>Bacteria</taxon>
        <taxon>Bacillati</taxon>
        <taxon>Bacillota</taxon>
        <taxon>Bacilli</taxon>
        <taxon>Lactobacillales</taxon>
        <taxon>Lactobacillaceae</taxon>
        <taxon>Lactobacillus</taxon>
    </lineage>
</organism>
<evidence type="ECO:0000256" key="9">
    <source>
        <dbReference type="RuleBase" id="RU363054"/>
    </source>
</evidence>
<keyword evidence="7 8" id="KW-0472">Membrane</keyword>
<comment type="subcellular location">
    <subcellularLocation>
        <location evidence="1 8">Cell membrane</location>
        <topology evidence="1 8">Multi-pass membrane protein</topology>
    </subcellularLocation>
</comment>
<dbReference type="PROSITE" id="PS50928">
    <property type="entry name" value="ABC_TM1"/>
    <property type="match status" value="1"/>
</dbReference>
<evidence type="ECO:0000313" key="11">
    <source>
        <dbReference type="EMBL" id="KRL91207.1"/>
    </source>
</evidence>
<keyword evidence="12" id="KW-1185">Reference proteome</keyword>
<dbReference type="Gene3D" id="1.10.3720.10">
    <property type="entry name" value="MetI-like"/>
    <property type="match status" value="1"/>
</dbReference>
<feature type="domain" description="ABC transmembrane type-1" evidence="10">
    <location>
        <begin position="112"/>
        <end position="322"/>
    </location>
</feature>
<dbReference type="GO" id="GO:0005315">
    <property type="term" value="F:phosphate transmembrane transporter activity"/>
    <property type="evidence" value="ECO:0007669"/>
    <property type="project" value="InterPro"/>
</dbReference>
<gene>
    <name evidence="11" type="ORF">FC46_GL001038</name>
</gene>
<evidence type="ECO:0000259" key="10">
    <source>
        <dbReference type="PROSITE" id="PS50928"/>
    </source>
</evidence>
<dbReference type="InterPro" id="IPR051124">
    <property type="entry name" value="Phosphate_Transport_Permease"/>
</dbReference>
<comment type="similarity">
    <text evidence="2 9">Belongs to the binding-protein-dependent transport system permease family. CysTW subfamily.</text>
</comment>
<feature type="transmembrane region" description="Helical" evidence="8">
    <location>
        <begin position="244"/>
        <end position="266"/>
    </location>
</feature>
<dbReference type="STRING" id="1423763.FC46_GL001038"/>
<feature type="transmembrane region" description="Helical" evidence="8">
    <location>
        <begin position="303"/>
        <end position="325"/>
    </location>
</feature>
<evidence type="ECO:0000256" key="7">
    <source>
        <dbReference type="ARBA" id="ARBA00023136"/>
    </source>
</evidence>
<keyword evidence="9" id="KW-0592">Phosphate transport</keyword>
<keyword evidence="6 8" id="KW-1133">Transmembrane helix</keyword>
<keyword evidence="5 8" id="KW-0812">Transmembrane</keyword>
<keyword evidence="3 8" id="KW-0813">Transport</keyword>
<dbReference type="Pfam" id="PF00528">
    <property type="entry name" value="BPD_transp_1"/>
    <property type="match status" value="1"/>
</dbReference>